<gene>
    <name evidence="2" type="ORF">F0562_013334</name>
</gene>
<reference evidence="2 3" key="1">
    <citation type="submission" date="2019-09" db="EMBL/GenBank/DDBJ databases">
        <title>A chromosome-level genome assembly of the Chinese tupelo Nyssa sinensis.</title>
        <authorList>
            <person name="Yang X."/>
            <person name="Kang M."/>
            <person name="Yang Y."/>
            <person name="Xiong H."/>
            <person name="Wang M."/>
            <person name="Zhang Z."/>
            <person name="Wang Z."/>
            <person name="Wu H."/>
            <person name="Ma T."/>
            <person name="Liu J."/>
            <person name="Xi Z."/>
        </authorList>
    </citation>
    <scope>NUCLEOTIDE SEQUENCE [LARGE SCALE GENOMIC DNA]</scope>
    <source>
        <strain evidence="2">J267</strain>
        <tissue evidence="2">Leaf</tissue>
    </source>
</reference>
<keyword evidence="3" id="KW-1185">Reference proteome</keyword>
<organism evidence="2 3">
    <name type="scientific">Nyssa sinensis</name>
    <dbReference type="NCBI Taxonomy" id="561372"/>
    <lineage>
        <taxon>Eukaryota</taxon>
        <taxon>Viridiplantae</taxon>
        <taxon>Streptophyta</taxon>
        <taxon>Embryophyta</taxon>
        <taxon>Tracheophyta</taxon>
        <taxon>Spermatophyta</taxon>
        <taxon>Magnoliopsida</taxon>
        <taxon>eudicotyledons</taxon>
        <taxon>Gunneridae</taxon>
        <taxon>Pentapetalae</taxon>
        <taxon>asterids</taxon>
        <taxon>Cornales</taxon>
        <taxon>Nyssaceae</taxon>
        <taxon>Nyssa</taxon>
    </lineage>
</organism>
<accession>A0A5J4ZN50</accession>
<feature type="region of interest" description="Disordered" evidence="1">
    <location>
        <begin position="272"/>
        <end position="291"/>
    </location>
</feature>
<dbReference type="Proteomes" id="UP000325577">
    <property type="component" value="Linkage Group LG6"/>
</dbReference>
<proteinExistence type="predicted"/>
<name>A0A5J4ZN50_9ASTE</name>
<protein>
    <submittedName>
        <fullName evidence="2">Uncharacterized protein</fullName>
    </submittedName>
</protein>
<dbReference type="AlphaFoldDB" id="A0A5J4ZN50"/>
<evidence type="ECO:0000313" key="2">
    <source>
        <dbReference type="EMBL" id="KAA8519078.1"/>
    </source>
</evidence>
<evidence type="ECO:0000256" key="1">
    <source>
        <dbReference type="SAM" id="MobiDB-lite"/>
    </source>
</evidence>
<dbReference type="EMBL" id="CM018049">
    <property type="protein sequence ID" value="KAA8519078.1"/>
    <property type="molecule type" value="Genomic_DNA"/>
</dbReference>
<evidence type="ECO:0000313" key="3">
    <source>
        <dbReference type="Proteomes" id="UP000325577"/>
    </source>
</evidence>
<sequence length="291" mass="32483">MKVESSVGEAKHYLYLPETNKGQGWLMMAKAFCKSGLSPLRRRITRNTYRDRVVIRGWPKTSLLVEKGHMGVWEAICVNSKSCKARLEFPDILGVDETTMGRHRLQWARGLVRAFPRSIPTTVKVREGEGNRKSAKLTGGKSMKTIISNKGRVQILKPQKRGTGLMGYGYYGGQRYVNGTHYSGPCNLMIEAFTCKAMDKRMKWVGKCPEGWQRSKGQVLKAIGLGQDSSINPLSHKLNGRLSDEAQLNAQAQEPTQPIKMGHCNTIGVKQLRGSDSTKGDLQYSSRNSSY</sequence>